<dbReference type="AlphaFoldDB" id="A0A4S5BSN5"/>
<evidence type="ECO:0000313" key="3">
    <source>
        <dbReference type="Proteomes" id="UP000306236"/>
    </source>
</evidence>
<proteinExistence type="predicted"/>
<reference evidence="2 3" key="1">
    <citation type="submission" date="2019-04" db="EMBL/GenBank/DDBJ databases">
        <title>Lampropedia sp YIM MLB12 draf genome.</title>
        <authorList>
            <person name="Wang Y.-X."/>
        </authorList>
    </citation>
    <scope>NUCLEOTIDE SEQUENCE [LARGE SCALE GENOMIC DNA]</scope>
    <source>
        <strain evidence="2 3">YIM MLB12</strain>
    </source>
</reference>
<dbReference type="RefSeq" id="WP_136406686.1">
    <property type="nucleotide sequence ID" value="NZ_JARXRQ010000021.1"/>
</dbReference>
<gene>
    <name evidence="2" type="ORF">E8K88_10815</name>
</gene>
<evidence type="ECO:0000313" key="2">
    <source>
        <dbReference type="EMBL" id="THJ32776.1"/>
    </source>
</evidence>
<sequence length="177" mass="19097">MKLRSKPSTPSAMDLAQGNPHLEQAVARSKKILHKKALMAAVASSIPVPGLDWAADAALLTKLIPQINREFGLTPEQIDALHPEKREQVQKAVAMVGSVLIGKFITQEMVVKLATSIGVRMTSKQISKFVPFVGQAVSATIGYAALRYLGEQHVRECVEVAKQAELALPNAARGRPL</sequence>
<keyword evidence="3" id="KW-1185">Reference proteome</keyword>
<comment type="caution">
    <text evidence="2">The sequence shown here is derived from an EMBL/GenBank/DDBJ whole genome shotgun (WGS) entry which is preliminary data.</text>
</comment>
<evidence type="ECO:0000256" key="1">
    <source>
        <dbReference type="SAM" id="MobiDB-lite"/>
    </source>
</evidence>
<feature type="compositionally biased region" description="Polar residues" evidence="1">
    <location>
        <begin position="1"/>
        <end position="11"/>
    </location>
</feature>
<accession>A0A4S5BSN5</accession>
<dbReference type="OrthoDB" id="2646363at2"/>
<name>A0A4S5BSN5_9BURK</name>
<protein>
    <recommendedName>
        <fullName evidence="4">DUF697 domain-containing protein</fullName>
    </recommendedName>
</protein>
<dbReference type="EMBL" id="SSWX01000013">
    <property type="protein sequence ID" value="THJ32776.1"/>
    <property type="molecule type" value="Genomic_DNA"/>
</dbReference>
<organism evidence="2 3">
    <name type="scientific">Lampropedia aestuarii</name>
    <dbReference type="NCBI Taxonomy" id="2562762"/>
    <lineage>
        <taxon>Bacteria</taxon>
        <taxon>Pseudomonadati</taxon>
        <taxon>Pseudomonadota</taxon>
        <taxon>Betaproteobacteria</taxon>
        <taxon>Burkholderiales</taxon>
        <taxon>Comamonadaceae</taxon>
        <taxon>Lampropedia</taxon>
    </lineage>
</organism>
<evidence type="ECO:0008006" key="4">
    <source>
        <dbReference type="Google" id="ProtNLM"/>
    </source>
</evidence>
<dbReference type="Proteomes" id="UP000306236">
    <property type="component" value="Unassembled WGS sequence"/>
</dbReference>
<feature type="region of interest" description="Disordered" evidence="1">
    <location>
        <begin position="1"/>
        <end position="20"/>
    </location>
</feature>